<evidence type="ECO:0000313" key="2">
    <source>
        <dbReference type="EMBL" id="KAL0883888.1"/>
    </source>
</evidence>
<gene>
    <name evidence="2" type="ORF">ABMA27_015958</name>
</gene>
<feature type="chain" id="PRO_5046812966" evidence="1">
    <location>
        <begin position="18"/>
        <end position="166"/>
    </location>
</feature>
<name>A0ABR3I4Z0_LOXSC</name>
<keyword evidence="3" id="KW-1185">Reference proteome</keyword>
<accession>A0ABR3I4Z0</accession>
<comment type="caution">
    <text evidence="2">The sequence shown here is derived from an EMBL/GenBank/DDBJ whole genome shotgun (WGS) entry which is preliminary data.</text>
</comment>
<dbReference type="EMBL" id="JBEUOH010000008">
    <property type="protein sequence ID" value="KAL0883888.1"/>
    <property type="molecule type" value="Genomic_DNA"/>
</dbReference>
<protein>
    <submittedName>
        <fullName evidence="2">Uncharacterized protein</fullName>
    </submittedName>
</protein>
<dbReference type="Proteomes" id="UP001549920">
    <property type="component" value="Unassembled WGS sequence"/>
</dbReference>
<feature type="signal peptide" evidence="1">
    <location>
        <begin position="1"/>
        <end position="17"/>
    </location>
</feature>
<sequence length="166" mass="19606">MYITIIWLFILFRDIQGRMLPDISDYNTVTHLNKLILKPAIHYFDDSEINEITDAYVYKVTLPGHGNNDEELKKANENNYNLMGKSKQKTIDIGPYALIQRLDEMKYMVLWLNLYCGMHPDCDKIKLNEELQKEVSIKNSQVIKVPDLDCPRGQRRDWTGYCRIRF</sequence>
<keyword evidence="1" id="KW-0732">Signal</keyword>
<evidence type="ECO:0000256" key="1">
    <source>
        <dbReference type="SAM" id="SignalP"/>
    </source>
</evidence>
<reference evidence="2 3" key="1">
    <citation type="submission" date="2024-06" db="EMBL/GenBank/DDBJ databases">
        <title>A chromosome-level genome assembly of beet webworm, Loxostege sticticalis.</title>
        <authorList>
            <person name="Zhang Y."/>
        </authorList>
    </citation>
    <scope>NUCLEOTIDE SEQUENCE [LARGE SCALE GENOMIC DNA]</scope>
    <source>
        <strain evidence="2">AQ026</strain>
        <tissue evidence="2">Whole body</tissue>
    </source>
</reference>
<proteinExistence type="predicted"/>
<evidence type="ECO:0000313" key="3">
    <source>
        <dbReference type="Proteomes" id="UP001549920"/>
    </source>
</evidence>
<organism evidence="2 3">
    <name type="scientific">Loxostege sticticalis</name>
    <name type="common">Beet webworm moth</name>
    <dbReference type="NCBI Taxonomy" id="481309"/>
    <lineage>
        <taxon>Eukaryota</taxon>
        <taxon>Metazoa</taxon>
        <taxon>Ecdysozoa</taxon>
        <taxon>Arthropoda</taxon>
        <taxon>Hexapoda</taxon>
        <taxon>Insecta</taxon>
        <taxon>Pterygota</taxon>
        <taxon>Neoptera</taxon>
        <taxon>Endopterygota</taxon>
        <taxon>Lepidoptera</taxon>
        <taxon>Glossata</taxon>
        <taxon>Ditrysia</taxon>
        <taxon>Pyraloidea</taxon>
        <taxon>Crambidae</taxon>
        <taxon>Pyraustinae</taxon>
        <taxon>Loxostege</taxon>
    </lineage>
</organism>